<comment type="caution">
    <text evidence="1">The sequence shown here is derived from an EMBL/GenBank/DDBJ whole genome shotgun (WGS) entry which is preliminary data.</text>
</comment>
<keyword evidence="2" id="KW-1185">Reference proteome</keyword>
<reference evidence="1 2" key="1">
    <citation type="submission" date="2019-10" db="EMBL/GenBank/DDBJ databases">
        <title>Two novel species isolated from a subtropical stream in China.</title>
        <authorList>
            <person name="Lu H."/>
        </authorList>
    </citation>
    <scope>NUCLEOTIDE SEQUENCE [LARGE SCALE GENOMIC DNA]</scope>
    <source>
        <strain evidence="1 2">FT29W</strain>
    </source>
</reference>
<protein>
    <submittedName>
        <fullName evidence="1">Uncharacterized protein</fullName>
    </submittedName>
</protein>
<dbReference type="EMBL" id="WHUG01000019">
    <property type="protein sequence ID" value="MQA42265.1"/>
    <property type="molecule type" value="Genomic_DNA"/>
</dbReference>
<evidence type="ECO:0000313" key="2">
    <source>
        <dbReference type="Proteomes" id="UP000440498"/>
    </source>
</evidence>
<organism evidence="1 2">
    <name type="scientific">Rugamonas aquatica</name>
    <dbReference type="NCBI Taxonomy" id="2743357"/>
    <lineage>
        <taxon>Bacteria</taxon>
        <taxon>Pseudomonadati</taxon>
        <taxon>Pseudomonadota</taxon>
        <taxon>Betaproteobacteria</taxon>
        <taxon>Burkholderiales</taxon>
        <taxon>Oxalobacteraceae</taxon>
        <taxon>Telluria group</taxon>
        <taxon>Rugamonas</taxon>
    </lineage>
</organism>
<dbReference type="AlphaFoldDB" id="A0A6A7NAY9"/>
<dbReference type="Proteomes" id="UP000440498">
    <property type="component" value="Unassembled WGS sequence"/>
</dbReference>
<accession>A0A6A7NAY9</accession>
<proteinExistence type="predicted"/>
<evidence type="ECO:0000313" key="1">
    <source>
        <dbReference type="EMBL" id="MQA42265.1"/>
    </source>
</evidence>
<dbReference type="RefSeq" id="WP_152841383.1">
    <property type="nucleotide sequence ID" value="NZ_WHUG01000019.1"/>
</dbReference>
<name>A0A6A7NAY9_9BURK</name>
<sequence>MTKSINSSTEIPLDLKILDDLRLLALRTAVDMEARSRGLRFNVGEIGEKLAIAEFKGRSDLPVLAPAPPGTKNIDAISRDGDRYSIKTMQRAKKSGTIYPDREDKDKQLFEYILIVLMREDFTLERIIQLDWNLFCNVRSWDIRMNAWYIARSDRALAGGRQIYPK</sequence>
<gene>
    <name evidence="1" type="ORF">GEV02_29425</name>
</gene>